<organism evidence="9 10">
    <name type="scientific">Bacillus thuringiensis serovar pingluonsis</name>
    <dbReference type="NCBI Taxonomy" id="180881"/>
    <lineage>
        <taxon>Bacteria</taxon>
        <taxon>Bacillati</taxon>
        <taxon>Bacillota</taxon>
        <taxon>Bacilli</taxon>
        <taxon>Bacillales</taxon>
        <taxon>Bacillaceae</taxon>
        <taxon>Bacillus</taxon>
        <taxon>Bacillus cereus group</taxon>
    </lineage>
</organism>
<dbReference type="Gene3D" id="1.10.10.10">
    <property type="entry name" value="Winged helix-like DNA-binding domain superfamily/Winged helix DNA-binding domain"/>
    <property type="match status" value="1"/>
</dbReference>
<dbReference type="GO" id="GO:0008483">
    <property type="term" value="F:transaminase activity"/>
    <property type="evidence" value="ECO:0007669"/>
    <property type="project" value="UniProtKB-KW"/>
</dbReference>
<evidence type="ECO:0000259" key="8">
    <source>
        <dbReference type="PROSITE" id="PS50949"/>
    </source>
</evidence>
<dbReference type="InterPro" id="IPR004839">
    <property type="entry name" value="Aminotransferase_I/II_large"/>
</dbReference>
<dbReference type="CDD" id="cd07377">
    <property type="entry name" value="WHTH_GntR"/>
    <property type="match status" value="1"/>
</dbReference>
<dbReference type="InterPro" id="IPR015421">
    <property type="entry name" value="PyrdxlP-dep_Trfase_major"/>
</dbReference>
<evidence type="ECO:0000256" key="1">
    <source>
        <dbReference type="ARBA" id="ARBA00001933"/>
    </source>
</evidence>
<evidence type="ECO:0000256" key="6">
    <source>
        <dbReference type="ARBA" id="ARBA00023125"/>
    </source>
</evidence>
<evidence type="ECO:0000256" key="2">
    <source>
        <dbReference type="ARBA" id="ARBA00005384"/>
    </source>
</evidence>
<dbReference type="EMBL" id="NFDL01000066">
    <property type="protein sequence ID" value="OTY42050.1"/>
    <property type="molecule type" value="Genomic_DNA"/>
</dbReference>
<dbReference type="Proteomes" id="UP000195089">
    <property type="component" value="Unassembled WGS sequence"/>
</dbReference>
<reference evidence="9 10" key="1">
    <citation type="submission" date="2016-10" db="EMBL/GenBank/DDBJ databases">
        <title>Comparative genomics of Bacillus thuringiensis reveals a path to pathogens against multiple invertebrate hosts.</title>
        <authorList>
            <person name="Zheng J."/>
            <person name="Gao Q."/>
            <person name="Liu H."/>
            <person name="Peng D."/>
            <person name="Ruan L."/>
            <person name="Sun M."/>
        </authorList>
    </citation>
    <scope>NUCLEOTIDE SEQUENCE [LARGE SCALE GENOMIC DNA]</scope>
    <source>
        <strain evidence="9">BGSC 4BX1</strain>
    </source>
</reference>
<comment type="similarity">
    <text evidence="2">In the C-terminal section; belongs to the class-I pyridoxal-phosphate-dependent aminotransferase family.</text>
</comment>
<dbReference type="GO" id="GO:0003700">
    <property type="term" value="F:DNA-binding transcription factor activity"/>
    <property type="evidence" value="ECO:0007669"/>
    <property type="project" value="InterPro"/>
</dbReference>
<keyword evidence="3" id="KW-0808">Transferase</keyword>
<dbReference type="GO" id="GO:0003677">
    <property type="term" value="F:DNA binding"/>
    <property type="evidence" value="ECO:0007669"/>
    <property type="project" value="UniProtKB-KW"/>
</dbReference>
<dbReference type="GO" id="GO:0030170">
    <property type="term" value="F:pyridoxal phosphate binding"/>
    <property type="evidence" value="ECO:0007669"/>
    <property type="project" value="InterPro"/>
</dbReference>
<keyword evidence="5" id="KW-0805">Transcription regulation</keyword>
<evidence type="ECO:0000313" key="9">
    <source>
        <dbReference type="EMBL" id="OTY42050.1"/>
    </source>
</evidence>
<dbReference type="InterPro" id="IPR000524">
    <property type="entry name" value="Tscrpt_reg_HTH_GntR"/>
</dbReference>
<protein>
    <submittedName>
        <fullName evidence="9">GntR family transcriptional regulator</fullName>
    </submittedName>
</protein>
<dbReference type="RefSeq" id="WP_088119844.1">
    <property type="nucleotide sequence ID" value="NZ_NFDL01000066.1"/>
</dbReference>
<comment type="caution">
    <text evidence="9">The sequence shown here is derived from an EMBL/GenBank/DDBJ whole genome shotgun (WGS) entry which is preliminary data.</text>
</comment>
<keyword evidence="6" id="KW-0238">DNA-binding</keyword>
<evidence type="ECO:0000313" key="10">
    <source>
        <dbReference type="Proteomes" id="UP000195089"/>
    </source>
</evidence>
<keyword evidence="3" id="KW-0032">Aminotransferase</keyword>
<accession>A0A243B9X6</accession>
<comment type="cofactor">
    <cofactor evidence="1">
        <name>pyridoxal 5'-phosphate</name>
        <dbReference type="ChEBI" id="CHEBI:597326"/>
    </cofactor>
</comment>
<dbReference type="InterPro" id="IPR036388">
    <property type="entry name" value="WH-like_DNA-bd_sf"/>
</dbReference>
<keyword evidence="4" id="KW-0663">Pyridoxal phosphate</keyword>
<proteinExistence type="inferred from homology"/>
<dbReference type="Pfam" id="PF00155">
    <property type="entry name" value="Aminotran_1_2"/>
    <property type="match status" value="1"/>
</dbReference>
<evidence type="ECO:0000256" key="4">
    <source>
        <dbReference type="ARBA" id="ARBA00022898"/>
    </source>
</evidence>
<dbReference type="CDD" id="cd00609">
    <property type="entry name" value="AAT_like"/>
    <property type="match status" value="1"/>
</dbReference>
<feature type="domain" description="HTH gntR-type" evidence="8">
    <location>
        <begin position="12"/>
        <end position="80"/>
    </location>
</feature>
<evidence type="ECO:0000256" key="5">
    <source>
        <dbReference type="ARBA" id="ARBA00023015"/>
    </source>
</evidence>
<dbReference type="InterPro" id="IPR036390">
    <property type="entry name" value="WH_DNA-bd_sf"/>
</dbReference>
<dbReference type="PANTHER" id="PTHR46577:SF1">
    <property type="entry name" value="HTH-TYPE TRANSCRIPTIONAL REGULATORY PROTEIN GABR"/>
    <property type="match status" value="1"/>
</dbReference>
<dbReference type="InterPro" id="IPR015424">
    <property type="entry name" value="PyrdxlP-dep_Trfase"/>
</dbReference>
<sequence length="473" mass="54548">MFEILIKDEQNTPIYLTLYRHIRDAIRNGEITNGMRLPSIRSLQMQLNISKTPIETAFQMLIAEGYVISKPRSGFYAIKPKAVLHTKLDELHADQEIKGINCSPIESKPTIDFYPSDVDPHCFPIRTWNKMLKEALENFSMDIGKYGDLQGESKLRAALADYLFNARGVRCTPEQIIIGGGIADSIQILCHLFNDNSQIAFEEPGYNLVRQQFIMNGFEVLPIQVGEKGISVNDIEDRSAKLAYITPSHQFPTGCVMPFSEREHLLKWAFNKDAFIIEDDYDGEFRYIGKPIPSLQSIDEYDRVIYIGTFSKIFTPALRMNYMVLPQKLLTKLKESSYKFTSAPSRITQWAMISFIEQGHWYRHIRRVRKLYRKKHHKLIELIQENFHNHVKITGQNAGLHIQITVNTNQSTETLIKSAAEEGIIVYDFKDMWMTIRPDPFPILYLGFAGVSEKDMEKGIELLKKAWLPFLLK</sequence>
<evidence type="ECO:0000256" key="3">
    <source>
        <dbReference type="ARBA" id="ARBA00022576"/>
    </source>
</evidence>
<evidence type="ECO:0000256" key="7">
    <source>
        <dbReference type="ARBA" id="ARBA00023163"/>
    </source>
</evidence>
<keyword evidence="7" id="KW-0804">Transcription</keyword>
<name>A0A243B9X6_BACTU</name>
<dbReference type="SUPFAM" id="SSF53383">
    <property type="entry name" value="PLP-dependent transferases"/>
    <property type="match status" value="1"/>
</dbReference>
<dbReference type="PANTHER" id="PTHR46577">
    <property type="entry name" value="HTH-TYPE TRANSCRIPTIONAL REGULATORY PROTEIN GABR"/>
    <property type="match status" value="1"/>
</dbReference>
<dbReference type="Gene3D" id="3.40.640.10">
    <property type="entry name" value="Type I PLP-dependent aspartate aminotransferase-like (Major domain)"/>
    <property type="match status" value="1"/>
</dbReference>
<dbReference type="InterPro" id="IPR051446">
    <property type="entry name" value="HTH_trans_reg/aminotransferase"/>
</dbReference>
<dbReference type="AlphaFoldDB" id="A0A243B9X6"/>
<dbReference type="SMART" id="SM00345">
    <property type="entry name" value="HTH_GNTR"/>
    <property type="match status" value="1"/>
</dbReference>
<dbReference type="SUPFAM" id="SSF46785">
    <property type="entry name" value="Winged helix' DNA-binding domain"/>
    <property type="match status" value="1"/>
</dbReference>
<gene>
    <name evidence="9" type="ORF">BK742_17570</name>
</gene>
<dbReference type="Pfam" id="PF00392">
    <property type="entry name" value="GntR"/>
    <property type="match status" value="1"/>
</dbReference>
<dbReference type="PROSITE" id="PS50949">
    <property type="entry name" value="HTH_GNTR"/>
    <property type="match status" value="1"/>
</dbReference>